<organism evidence="2 3">
    <name type="scientific">Araneus ventricosus</name>
    <name type="common">Orbweaver spider</name>
    <name type="synonym">Epeira ventricosa</name>
    <dbReference type="NCBI Taxonomy" id="182803"/>
    <lineage>
        <taxon>Eukaryota</taxon>
        <taxon>Metazoa</taxon>
        <taxon>Ecdysozoa</taxon>
        <taxon>Arthropoda</taxon>
        <taxon>Chelicerata</taxon>
        <taxon>Arachnida</taxon>
        <taxon>Araneae</taxon>
        <taxon>Araneomorphae</taxon>
        <taxon>Entelegynae</taxon>
        <taxon>Araneoidea</taxon>
        <taxon>Araneidae</taxon>
        <taxon>Araneus</taxon>
    </lineage>
</organism>
<comment type="caution">
    <text evidence="2">The sequence shown here is derived from an EMBL/GenBank/DDBJ whole genome shotgun (WGS) entry which is preliminary data.</text>
</comment>
<reference evidence="2 3" key="1">
    <citation type="journal article" date="2019" name="Sci. Rep.">
        <title>Orb-weaving spider Araneus ventricosus genome elucidates the spidroin gene catalogue.</title>
        <authorList>
            <person name="Kono N."/>
            <person name="Nakamura H."/>
            <person name="Ohtoshi R."/>
            <person name="Moran D.A.P."/>
            <person name="Shinohara A."/>
            <person name="Yoshida Y."/>
            <person name="Fujiwara M."/>
            <person name="Mori M."/>
            <person name="Tomita M."/>
            <person name="Arakawa K."/>
        </authorList>
    </citation>
    <scope>NUCLEOTIDE SEQUENCE [LARGE SCALE GENOMIC DNA]</scope>
</reference>
<evidence type="ECO:0000256" key="1">
    <source>
        <dbReference type="SAM" id="Phobius"/>
    </source>
</evidence>
<sequence length="113" mass="13307">MLMTPELTPRSPDFHGTLTSERLTHKADLLCTESGKSLVERSQEHVILRSRSHDSTTRSPRVQFFIRNNNETYIYVFCTILYRFISTLVTFWPLRRRIVGSRPICEYPQCIRS</sequence>
<keyword evidence="1" id="KW-1133">Transmembrane helix</keyword>
<accession>A0A4Y2B982</accession>
<evidence type="ECO:0000313" key="2">
    <source>
        <dbReference type="EMBL" id="GBL87885.1"/>
    </source>
</evidence>
<keyword evidence="1" id="KW-0472">Membrane</keyword>
<feature type="transmembrane region" description="Helical" evidence="1">
    <location>
        <begin position="73"/>
        <end position="94"/>
    </location>
</feature>
<dbReference type="EMBL" id="BGPR01000056">
    <property type="protein sequence ID" value="GBL87885.1"/>
    <property type="molecule type" value="Genomic_DNA"/>
</dbReference>
<name>A0A4Y2B982_ARAVE</name>
<gene>
    <name evidence="2" type="ORF">AVEN_192060_1</name>
</gene>
<keyword evidence="1" id="KW-0812">Transmembrane</keyword>
<evidence type="ECO:0000313" key="3">
    <source>
        <dbReference type="Proteomes" id="UP000499080"/>
    </source>
</evidence>
<protein>
    <submittedName>
        <fullName evidence="2">Uncharacterized protein</fullName>
    </submittedName>
</protein>
<proteinExistence type="predicted"/>
<dbReference type="AlphaFoldDB" id="A0A4Y2B982"/>
<keyword evidence="3" id="KW-1185">Reference proteome</keyword>
<dbReference type="Proteomes" id="UP000499080">
    <property type="component" value="Unassembled WGS sequence"/>
</dbReference>